<dbReference type="AlphaFoldDB" id="A0AAV0UH66"/>
<keyword evidence="6" id="KW-1185">Reference proteome</keyword>
<evidence type="ECO:0000256" key="3">
    <source>
        <dbReference type="SAM" id="MobiDB-lite"/>
    </source>
</evidence>
<name>A0AAV0UH66_HYABA</name>
<dbReference type="PANTHER" id="PTHR23318:SF0">
    <property type="entry name" value="SERINE_THREONINE-PROTEIN PHOSPHATASE 4 REGULATORY SUBUNIT 3"/>
    <property type="match status" value="1"/>
</dbReference>
<dbReference type="GO" id="GO:0006974">
    <property type="term" value="P:DNA damage response"/>
    <property type="evidence" value="ECO:0007669"/>
    <property type="project" value="TreeGrafter"/>
</dbReference>
<accession>A0AAV0UH66</accession>
<dbReference type="Proteomes" id="UP001162031">
    <property type="component" value="Unassembled WGS sequence"/>
</dbReference>
<dbReference type="SUPFAM" id="SSF48371">
    <property type="entry name" value="ARM repeat"/>
    <property type="match status" value="1"/>
</dbReference>
<proteinExistence type="predicted"/>
<feature type="region of interest" description="Disordered" evidence="3">
    <location>
        <begin position="689"/>
        <end position="725"/>
    </location>
</feature>
<dbReference type="InterPro" id="IPR016024">
    <property type="entry name" value="ARM-type_fold"/>
</dbReference>
<evidence type="ECO:0000259" key="4">
    <source>
        <dbReference type="Pfam" id="PF04802"/>
    </source>
</evidence>
<keyword evidence="2" id="KW-0539">Nucleus</keyword>
<sequence>MDSDSSIDQLFGDDIAPRELPTCAVEHLDAILLLFKSSHPTVRSKVVTDLADEDGAYIVELLDLFDVCELDADPVVLHKLFDVFYAILEMCNRELIAILLDEKNFLSVVGVFGYNPGLKRETDFRSALEGDGGFNEVIPITDRSVVERVHTNFRIQVIKDNVLSRSLPDGCMLLLEYMANENNFYILSYISETEDYRETVKELIASGDKRQDGLGLLKAIIDLTRVTKRLDRPQRREPFGALPVFSSIIDTLFDDGKLFAAFGAILGSPDSKAGEVASVVDILNVLAFYLGSDRLRAYLASEGKCVLAPTSDDERIAWTPESSLFTALLVVFERDEPLRIQVFNLLREIFRVPQGQDDKFLSVLYPNYMRWLLQPLKSNLSVENESAMFNLHDSIMELLTFCTENHGYRVKYLFGRQPVASYAEKMLRSKNKLFVIHAVKFVRACAVRSEAFFSRFLIQNDLFTPMLANLEIGKANTGAVSSAILEVLSFIEKANLMSLVEYVYTKFYETYKAECPLVFEAIRVRCDRNSGSADAASDSSGTSTIRFVRAGSIDDTEELYWEKDTETEGPALELKSGLSEEEVCCQNRPRSIKLVDYDDDDDDGTSVEKDVIGDGAPSPSVSDADADNDDERELLLPVRKKEEEDVDTQSFLGKSNVLALKKAHHKAFGKSRSPQLKTVFQKISWKLTAPNSSSENGCSPLTKATTEKSDRNNDDSNDAKCDSSGMNVGSNAVACGDGASGKSAALKRKLVLEEAANSESLLKKAKACTPISSS</sequence>
<reference evidence="5" key="1">
    <citation type="submission" date="2022-12" db="EMBL/GenBank/DDBJ databases">
        <authorList>
            <person name="Webb A."/>
        </authorList>
    </citation>
    <scope>NUCLEOTIDE SEQUENCE</scope>
    <source>
        <strain evidence="5">Hp1</strain>
    </source>
</reference>
<organism evidence="5 6">
    <name type="scientific">Hyaloperonospora brassicae</name>
    <name type="common">Brassica downy mildew</name>
    <name type="synonym">Peronospora brassicae</name>
    <dbReference type="NCBI Taxonomy" id="162125"/>
    <lineage>
        <taxon>Eukaryota</taxon>
        <taxon>Sar</taxon>
        <taxon>Stramenopiles</taxon>
        <taxon>Oomycota</taxon>
        <taxon>Peronosporomycetes</taxon>
        <taxon>Peronosporales</taxon>
        <taxon>Peronosporaceae</taxon>
        <taxon>Hyaloperonospora</taxon>
    </lineage>
</organism>
<dbReference type="InterPro" id="IPR051137">
    <property type="entry name" value="PP4R3-like"/>
</dbReference>
<protein>
    <recommendedName>
        <fullName evidence="4">Serine/threonine-protein phosphatase 4 regulatory subunit 3-like central domain-containing protein</fullName>
    </recommendedName>
</protein>
<dbReference type="GO" id="GO:0005654">
    <property type="term" value="C:nucleoplasm"/>
    <property type="evidence" value="ECO:0007669"/>
    <property type="project" value="TreeGrafter"/>
</dbReference>
<evidence type="ECO:0000313" key="6">
    <source>
        <dbReference type="Proteomes" id="UP001162031"/>
    </source>
</evidence>
<evidence type="ECO:0000256" key="1">
    <source>
        <dbReference type="ARBA" id="ARBA00004123"/>
    </source>
</evidence>
<dbReference type="PANTHER" id="PTHR23318">
    <property type="entry name" value="ATP SYNTHASE GAMMA-RELATED"/>
    <property type="match status" value="1"/>
</dbReference>
<feature type="region of interest" description="Disordered" evidence="3">
    <location>
        <begin position="594"/>
        <end position="630"/>
    </location>
</feature>
<dbReference type="Pfam" id="PF04802">
    <property type="entry name" value="PP4R3"/>
    <property type="match status" value="1"/>
</dbReference>
<feature type="domain" description="Serine/threonine-protein phosphatase 4 regulatory subunit 3-like central" evidence="4">
    <location>
        <begin position="36"/>
        <end position="523"/>
    </location>
</feature>
<comment type="subcellular location">
    <subcellularLocation>
        <location evidence="1">Nucleus</location>
    </subcellularLocation>
</comment>
<dbReference type="GO" id="GO:0072542">
    <property type="term" value="F:protein phosphatase activator activity"/>
    <property type="evidence" value="ECO:0007669"/>
    <property type="project" value="TreeGrafter"/>
</dbReference>
<evidence type="ECO:0000256" key="2">
    <source>
        <dbReference type="ARBA" id="ARBA00023242"/>
    </source>
</evidence>
<evidence type="ECO:0000313" key="5">
    <source>
        <dbReference type="EMBL" id="CAI5734631.1"/>
    </source>
</evidence>
<gene>
    <name evidence="5" type="ORF">HBR001_LOCUS6225</name>
</gene>
<dbReference type="InterPro" id="IPR006887">
    <property type="entry name" value="P4R3-like_central_dom"/>
</dbReference>
<feature type="compositionally biased region" description="Polar residues" evidence="3">
    <location>
        <begin position="689"/>
        <end position="704"/>
    </location>
</feature>
<comment type="caution">
    <text evidence="5">The sequence shown here is derived from an EMBL/GenBank/DDBJ whole genome shotgun (WGS) entry which is preliminary data.</text>
</comment>
<feature type="compositionally biased region" description="Basic and acidic residues" evidence="3">
    <location>
        <begin position="705"/>
        <end position="721"/>
    </location>
</feature>
<dbReference type="GO" id="GO:0030289">
    <property type="term" value="C:protein phosphatase 4 complex"/>
    <property type="evidence" value="ECO:0007669"/>
    <property type="project" value="TreeGrafter"/>
</dbReference>
<dbReference type="EMBL" id="CANTFL010001238">
    <property type="protein sequence ID" value="CAI5734631.1"/>
    <property type="molecule type" value="Genomic_DNA"/>
</dbReference>